<keyword evidence="1" id="KW-1133">Transmembrane helix</keyword>
<evidence type="ECO:0000256" key="1">
    <source>
        <dbReference type="SAM" id="Phobius"/>
    </source>
</evidence>
<evidence type="ECO:0000313" key="2">
    <source>
        <dbReference type="EMBL" id="RGE90187.1"/>
    </source>
</evidence>
<organism evidence="2 3">
    <name type="scientific">Sellimonas intestinalis</name>
    <dbReference type="NCBI Taxonomy" id="1653434"/>
    <lineage>
        <taxon>Bacteria</taxon>
        <taxon>Bacillati</taxon>
        <taxon>Bacillota</taxon>
        <taxon>Clostridia</taxon>
        <taxon>Lachnospirales</taxon>
        <taxon>Lachnospiraceae</taxon>
        <taxon>Sellimonas</taxon>
    </lineage>
</organism>
<sequence length="255" mass="28908">MNRKYVKEAIGCMMISVVIVLLLLGMVAVFEYLEIHVPGSREMWIGLIGAVLGGAFTLIGVLITLYHQKESNEENRRLEYMPILGFEAIMSETDPELILTITEEGVITSGFFCLKQKICSQIEIKTINHNCVFDFQIEGCAVNGKKIASGSAFYPAKRRLTDKEATSIVFDYDINTNVFCLLRISYKDVFGASYYQDLPFTYAETIYDGEDRVRQIVELRDVKAPTLQKDAKDLEEAVKDYLDYKVFCEASSYIS</sequence>
<feature type="transmembrane region" description="Helical" evidence="1">
    <location>
        <begin position="12"/>
        <end position="32"/>
    </location>
</feature>
<dbReference type="OrthoDB" id="9969869at2"/>
<dbReference type="EMBL" id="QVLX01000001">
    <property type="protein sequence ID" value="RGE90187.1"/>
    <property type="molecule type" value="Genomic_DNA"/>
</dbReference>
<gene>
    <name evidence="2" type="ORF">DW016_02775</name>
</gene>
<proteinExistence type="predicted"/>
<name>A0A3E3K666_9FIRM</name>
<feature type="transmembrane region" description="Helical" evidence="1">
    <location>
        <begin position="44"/>
        <end position="66"/>
    </location>
</feature>
<accession>A0A3E3K666</accession>
<keyword evidence="1" id="KW-0472">Membrane</keyword>
<keyword evidence="3" id="KW-1185">Reference proteome</keyword>
<protein>
    <submittedName>
        <fullName evidence="2">Uncharacterized protein</fullName>
    </submittedName>
</protein>
<keyword evidence="1" id="KW-0812">Transmembrane</keyword>
<evidence type="ECO:0000313" key="3">
    <source>
        <dbReference type="Proteomes" id="UP000261080"/>
    </source>
</evidence>
<comment type="caution">
    <text evidence="2">The sequence shown here is derived from an EMBL/GenBank/DDBJ whole genome shotgun (WGS) entry which is preliminary data.</text>
</comment>
<dbReference type="AlphaFoldDB" id="A0A3E3K666"/>
<reference evidence="2 3" key="1">
    <citation type="submission" date="2018-08" db="EMBL/GenBank/DDBJ databases">
        <title>A genome reference for cultivated species of the human gut microbiota.</title>
        <authorList>
            <person name="Zou Y."/>
            <person name="Xue W."/>
            <person name="Luo G."/>
        </authorList>
    </citation>
    <scope>NUCLEOTIDE SEQUENCE [LARGE SCALE GENOMIC DNA]</scope>
    <source>
        <strain evidence="2 3">AF37-2AT</strain>
    </source>
</reference>
<dbReference type="RefSeq" id="WP_024732393.1">
    <property type="nucleotide sequence ID" value="NZ_CALBAT010000002.1"/>
</dbReference>
<dbReference type="Proteomes" id="UP000261080">
    <property type="component" value="Unassembled WGS sequence"/>
</dbReference>